<keyword evidence="1" id="KW-1133">Transmembrane helix</keyword>
<comment type="caution">
    <text evidence="2">The sequence shown here is derived from an EMBL/GenBank/DDBJ whole genome shotgun (WGS) entry which is preliminary data.</text>
</comment>
<evidence type="ECO:0000313" key="3">
    <source>
        <dbReference type="Proteomes" id="UP001218218"/>
    </source>
</evidence>
<dbReference type="EMBL" id="JARIHO010000081">
    <property type="protein sequence ID" value="KAJ7309438.1"/>
    <property type="molecule type" value="Genomic_DNA"/>
</dbReference>
<feature type="transmembrane region" description="Helical" evidence="1">
    <location>
        <begin position="130"/>
        <end position="149"/>
    </location>
</feature>
<accession>A0AAD7EBM3</accession>
<feature type="transmembrane region" description="Helical" evidence="1">
    <location>
        <begin position="89"/>
        <end position="110"/>
    </location>
</feature>
<gene>
    <name evidence="2" type="ORF">DFH08DRAFT_899337</name>
</gene>
<reference evidence="2" key="1">
    <citation type="submission" date="2023-03" db="EMBL/GenBank/DDBJ databases">
        <title>Massive genome expansion in bonnet fungi (Mycena s.s.) driven by repeated elements and novel gene families across ecological guilds.</title>
        <authorList>
            <consortium name="Lawrence Berkeley National Laboratory"/>
            <person name="Harder C.B."/>
            <person name="Miyauchi S."/>
            <person name="Viragh M."/>
            <person name="Kuo A."/>
            <person name="Thoen E."/>
            <person name="Andreopoulos B."/>
            <person name="Lu D."/>
            <person name="Skrede I."/>
            <person name="Drula E."/>
            <person name="Henrissat B."/>
            <person name="Morin E."/>
            <person name="Kohler A."/>
            <person name="Barry K."/>
            <person name="LaButti K."/>
            <person name="Morin E."/>
            <person name="Salamov A."/>
            <person name="Lipzen A."/>
            <person name="Mereny Z."/>
            <person name="Hegedus B."/>
            <person name="Baldrian P."/>
            <person name="Stursova M."/>
            <person name="Weitz H."/>
            <person name="Taylor A."/>
            <person name="Grigoriev I.V."/>
            <person name="Nagy L.G."/>
            <person name="Martin F."/>
            <person name="Kauserud H."/>
        </authorList>
    </citation>
    <scope>NUCLEOTIDE SEQUENCE</scope>
    <source>
        <strain evidence="2">CBHHK002</strain>
    </source>
</reference>
<keyword evidence="1" id="KW-0472">Membrane</keyword>
<feature type="transmembrane region" description="Helical" evidence="1">
    <location>
        <begin position="48"/>
        <end position="68"/>
    </location>
</feature>
<keyword evidence="1" id="KW-0812">Transmembrane</keyword>
<sequence>MRLSLRMLSIKLPGGGTAHRPTPLYIFTWTSLLLSVLIVVASVVDLGLWMNMSAGAASTLYHLAVIVVSARTQDVAPYDILTSVPTRGCASLLVFAWLVGFAMTILPLAIGRENFPGPPPLIEMAFPVHVALSALTGIELLLMIVIARLSGYPHVPTRTQSALQQRLALRPSMAARSLLGV</sequence>
<dbReference type="Proteomes" id="UP001218218">
    <property type="component" value="Unassembled WGS sequence"/>
</dbReference>
<protein>
    <submittedName>
        <fullName evidence="2">Uncharacterized protein</fullName>
    </submittedName>
</protein>
<evidence type="ECO:0000256" key="1">
    <source>
        <dbReference type="SAM" id="Phobius"/>
    </source>
</evidence>
<name>A0AAD7EBM3_9AGAR</name>
<keyword evidence="3" id="KW-1185">Reference proteome</keyword>
<evidence type="ECO:0000313" key="2">
    <source>
        <dbReference type="EMBL" id="KAJ7309438.1"/>
    </source>
</evidence>
<dbReference type="AlphaFoldDB" id="A0AAD7EBM3"/>
<feature type="transmembrane region" description="Helical" evidence="1">
    <location>
        <begin position="21"/>
        <end position="42"/>
    </location>
</feature>
<organism evidence="2 3">
    <name type="scientific">Mycena albidolilacea</name>
    <dbReference type="NCBI Taxonomy" id="1033008"/>
    <lineage>
        <taxon>Eukaryota</taxon>
        <taxon>Fungi</taxon>
        <taxon>Dikarya</taxon>
        <taxon>Basidiomycota</taxon>
        <taxon>Agaricomycotina</taxon>
        <taxon>Agaricomycetes</taxon>
        <taxon>Agaricomycetidae</taxon>
        <taxon>Agaricales</taxon>
        <taxon>Marasmiineae</taxon>
        <taxon>Mycenaceae</taxon>
        <taxon>Mycena</taxon>
    </lineage>
</organism>
<proteinExistence type="predicted"/>